<dbReference type="InterPro" id="IPR008457">
    <property type="entry name" value="Cu-R_CopD_dom"/>
</dbReference>
<dbReference type="GO" id="GO:0006825">
    <property type="term" value="P:copper ion transport"/>
    <property type="evidence" value="ECO:0007669"/>
    <property type="project" value="InterPro"/>
</dbReference>
<dbReference type="AlphaFoldDB" id="A0A365P8A2"/>
<feature type="domain" description="Copper resistance protein D" evidence="7">
    <location>
        <begin position="235"/>
        <end position="336"/>
    </location>
</feature>
<dbReference type="Pfam" id="PF05425">
    <property type="entry name" value="CopD"/>
    <property type="match status" value="1"/>
</dbReference>
<dbReference type="PANTHER" id="PTHR34820:SF4">
    <property type="entry name" value="INNER MEMBRANE PROTEIN YEBZ"/>
    <property type="match status" value="1"/>
</dbReference>
<feature type="transmembrane region" description="Helical" evidence="6">
    <location>
        <begin position="314"/>
        <end position="336"/>
    </location>
</feature>
<feature type="transmembrane region" description="Helical" evidence="6">
    <location>
        <begin position="204"/>
        <end position="226"/>
    </location>
</feature>
<organism evidence="8 9">
    <name type="scientific">Dietzia maris</name>
    <dbReference type="NCBI Taxonomy" id="37915"/>
    <lineage>
        <taxon>Bacteria</taxon>
        <taxon>Bacillati</taxon>
        <taxon>Actinomycetota</taxon>
        <taxon>Actinomycetes</taxon>
        <taxon>Mycobacteriales</taxon>
        <taxon>Dietziaceae</taxon>
        <taxon>Dietzia</taxon>
    </lineage>
</organism>
<evidence type="ECO:0000256" key="2">
    <source>
        <dbReference type="ARBA" id="ARBA00022475"/>
    </source>
</evidence>
<evidence type="ECO:0000313" key="8">
    <source>
        <dbReference type="EMBL" id="RBA33340.1"/>
    </source>
</evidence>
<comment type="subcellular location">
    <subcellularLocation>
        <location evidence="1">Cell membrane</location>
        <topology evidence="1">Multi-pass membrane protein</topology>
    </subcellularLocation>
</comment>
<name>A0A365P8A2_9ACTN</name>
<evidence type="ECO:0000256" key="3">
    <source>
        <dbReference type="ARBA" id="ARBA00022692"/>
    </source>
</evidence>
<gene>
    <name evidence="8" type="ORF">DQ226_13215</name>
</gene>
<dbReference type="PANTHER" id="PTHR34820">
    <property type="entry name" value="INNER MEMBRANE PROTEIN YEBZ"/>
    <property type="match status" value="1"/>
</dbReference>
<keyword evidence="3 6" id="KW-0812">Transmembrane</keyword>
<accession>A0A365P8A2</accession>
<feature type="transmembrane region" description="Helical" evidence="6">
    <location>
        <begin position="238"/>
        <end position="260"/>
    </location>
</feature>
<dbReference type="Proteomes" id="UP000252187">
    <property type="component" value="Unassembled WGS sequence"/>
</dbReference>
<evidence type="ECO:0000256" key="6">
    <source>
        <dbReference type="SAM" id="Phobius"/>
    </source>
</evidence>
<reference evidence="8 9" key="1">
    <citation type="submission" date="2018-06" db="EMBL/GenBank/DDBJ databases">
        <title>Whole genome sequencing of four bacterial strains from South Shetland trench revealing bio-synthetic gene clusters.</title>
        <authorList>
            <person name="Abdel-Mageed W.M."/>
            <person name="Lehri B."/>
            <person name="Jarmusch S.A."/>
            <person name="Miranda K."/>
            <person name="Goodfellow M."/>
            <person name="Jaspars M."/>
            <person name="Karlyshev A.V."/>
        </authorList>
    </citation>
    <scope>NUCLEOTIDE SEQUENCE [LARGE SCALE GENOMIC DNA]</scope>
    <source>
        <strain evidence="8 9">SST1</strain>
    </source>
</reference>
<keyword evidence="5 6" id="KW-0472">Membrane</keyword>
<sequence>MSSPLASVRRPVWPVILVLLVIGAALAVMLSGLSTAQALVLLGIPDPGILTTAGLPATRVVAELLCAVAVGTAMFAVFFTPAAPDGTLDVAGYRAQRLSSWANLAWAASAALLILLTLSDTSGKPLSASLPPEQWILAVEQIEVASSWRWAALLALIAGIGQRFSLSWRWSAVWLAVTVLSLLPVAATGHAAGAVAHDIATNSLILHLFAAAAWVGGLIAVLVHAWRGGKKVALALRRFSAVATVAIVVMALSGVINLFTRLRLSDLLTSTYGLLVVAKLFALALLGLCGLLVRARILADLDSRDPDAPLRRRILIRITGIEAGLMAATMAIAVSLGRTPPPAPRYLPSVHESLIGFQLSGPITMATIVGQWRFDLLSGTLAVVALGLYRPFRIRSA</sequence>
<feature type="transmembrane region" description="Helical" evidence="6">
    <location>
        <begin position="272"/>
        <end position="293"/>
    </location>
</feature>
<comment type="caution">
    <text evidence="8">The sequence shown here is derived from an EMBL/GenBank/DDBJ whole genome shotgun (WGS) entry which is preliminary data.</text>
</comment>
<dbReference type="InterPro" id="IPR032694">
    <property type="entry name" value="CopC/D"/>
</dbReference>
<keyword evidence="4 6" id="KW-1133">Transmembrane helix</keyword>
<protein>
    <recommendedName>
        <fullName evidence="7">Copper resistance protein D domain-containing protein</fullName>
    </recommendedName>
</protein>
<dbReference type="GO" id="GO:0005886">
    <property type="term" value="C:plasma membrane"/>
    <property type="evidence" value="ECO:0007669"/>
    <property type="project" value="UniProtKB-SubCell"/>
</dbReference>
<evidence type="ECO:0000256" key="1">
    <source>
        <dbReference type="ARBA" id="ARBA00004651"/>
    </source>
</evidence>
<dbReference type="EMBL" id="QNTT01000039">
    <property type="protein sequence ID" value="RBA33340.1"/>
    <property type="molecule type" value="Genomic_DNA"/>
</dbReference>
<evidence type="ECO:0000256" key="4">
    <source>
        <dbReference type="ARBA" id="ARBA00022989"/>
    </source>
</evidence>
<feature type="transmembrane region" description="Helical" evidence="6">
    <location>
        <begin position="60"/>
        <end position="80"/>
    </location>
</feature>
<feature type="transmembrane region" description="Helical" evidence="6">
    <location>
        <begin position="172"/>
        <end position="192"/>
    </location>
</feature>
<evidence type="ECO:0000259" key="7">
    <source>
        <dbReference type="Pfam" id="PF05425"/>
    </source>
</evidence>
<feature type="transmembrane region" description="Helical" evidence="6">
    <location>
        <begin position="101"/>
        <end position="118"/>
    </location>
</feature>
<evidence type="ECO:0000256" key="5">
    <source>
        <dbReference type="ARBA" id="ARBA00023136"/>
    </source>
</evidence>
<proteinExistence type="predicted"/>
<feature type="transmembrane region" description="Helical" evidence="6">
    <location>
        <begin position="372"/>
        <end position="389"/>
    </location>
</feature>
<evidence type="ECO:0000313" key="9">
    <source>
        <dbReference type="Proteomes" id="UP000252187"/>
    </source>
</evidence>
<keyword evidence="2" id="KW-1003">Cell membrane</keyword>